<keyword evidence="2" id="KW-1185">Reference proteome</keyword>
<evidence type="ECO:0000313" key="2">
    <source>
        <dbReference type="Proteomes" id="UP000054248"/>
    </source>
</evidence>
<dbReference type="HOGENOM" id="CLU_2265696_0_0_1"/>
<dbReference type="EMBL" id="KN823175">
    <property type="protein sequence ID" value="KIO20408.1"/>
    <property type="molecule type" value="Genomic_DNA"/>
</dbReference>
<dbReference type="OrthoDB" id="3265734at2759"/>
<dbReference type="Proteomes" id="UP000054248">
    <property type="component" value="Unassembled WGS sequence"/>
</dbReference>
<evidence type="ECO:0000313" key="1">
    <source>
        <dbReference type="EMBL" id="KIO20408.1"/>
    </source>
</evidence>
<sequence length="103" mass="10758">MITIWGAVEGINSLYTVSIDGSEPKSYGPPSNTSPEPIVALAHASNLGPGRHTVTVKSLPKDGKSRIEIASAENFTNLKLTLPVKSNDGSFTFDASSSGQNAL</sequence>
<dbReference type="AlphaFoldDB" id="A0A0C3KG04"/>
<proteinExistence type="predicted"/>
<reference evidence="1 2" key="1">
    <citation type="submission" date="2014-04" db="EMBL/GenBank/DDBJ databases">
        <authorList>
            <consortium name="DOE Joint Genome Institute"/>
            <person name="Kuo A."/>
            <person name="Girlanda M."/>
            <person name="Perotto S."/>
            <person name="Kohler A."/>
            <person name="Nagy L.G."/>
            <person name="Floudas D."/>
            <person name="Copeland A."/>
            <person name="Barry K.W."/>
            <person name="Cichocki N."/>
            <person name="Veneault-Fourrey C."/>
            <person name="LaButti K."/>
            <person name="Lindquist E.A."/>
            <person name="Lipzen A."/>
            <person name="Lundell T."/>
            <person name="Morin E."/>
            <person name="Murat C."/>
            <person name="Sun H."/>
            <person name="Tunlid A."/>
            <person name="Henrissat B."/>
            <person name="Grigoriev I.V."/>
            <person name="Hibbett D.S."/>
            <person name="Martin F."/>
            <person name="Nordberg H.P."/>
            <person name="Cantor M.N."/>
            <person name="Hua S.X."/>
        </authorList>
    </citation>
    <scope>NUCLEOTIDE SEQUENCE [LARGE SCALE GENOMIC DNA]</scope>
    <source>
        <strain evidence="1 2">MUT 4182</strain>
    </source>
</reference>
<accession>A0A0C3KG04</accession>
<protein>
    <submittedName>
        <fullName evidence="1">Uncharacterized protein</fullName>
    </submittedName>
</protein>
<organism evidence="1 2">
    <name type="scientific">Tulasnella calospora MUT 4182</name>
    <dbReference type="NCBI Taxonomy" id="1051891"/>
    <lineage>
        <taxon>Eukaryota</taxon>
        <taxon>Fungi</taxon>
        <taxon>Dikarya</taxon>
        <taxon>Basidiomycota</taxon>
        <taxon>Agaricomycotina</taxon>
        <taxon>Agaricomycetes</taxon>
        <taxon>Cantharellales</taxon>
        <taxon>Tulasnellaceae</taxon>
        <taxon>Tulasnella</taxon>
    </lineage>
</organism>
<name>A0A0C3KG04_9AGAM</name>
<gene>
    <name evidence="1" type="ORF">M407DRAFT_29936</name>
</gene>
<reference evidence="2" key="2">
    <citation type="submission" date="2015-01" db="EMBL/GenBank/DDBJ databases">
        <title>Evolutionary Origins and Diversification of the Mycorrhizal Mutualists.</title>
        <authorList>
            <consortium name="DOE Joint Genome Institute"/>
            <consortium name="Mycorrhizal Genomics Consortium"/>
            <person name="Kohler A."/>
            <person name="Kuo A."/>
            <person name="Nagy L.G."/>
            <person name="Floudas D."/>
            <person name="Copeland A."/>
            <person name="Barry K.W."/>
            <person name="Cichocki N."/>
            <person name="Veneault-Fourrey C."/>
            <person name="LaButti K."/>
            <person name="Lindquist E.A."/>
            <person name="Lipzen A."/>
            <person name="Lundell T."/>
            <person name="Morin E."/>
            <person name="Murat C."/>
            <person name="Riley R."/>
            <person name="Ohm R."/>
            <person name="Sun H."/>
            <person name="Tunlid A."/>
            <person name="Henrissat B."/>
            <person name="Grigoriev I.V."/>
            <person name="Hibbett D.S."/>
            <person name="Martin F."/>
        </authorList>
    </citation>
    <scope>NUCLEOTIDE SEQUENCE [LARGE SCALE GENOMIC DNA]</scope>
    <source>
        <strain evidence="2">MUT 4182</strain>
    </source>
</reference>